<dbReference type="AlphaFoldDB" id="A0A921HX23"/>
<keyword evidence="1" id="KW-0472">Membrane</keyword>
<comment type="caution">
    <text evidence="2">The sequence shown here is derived from an EMBL/GenBank/DDBJ whole genome shotgun (WGS) entry which is preliminary data.</text>
</comment>
<dbReference type="EMBL" id="DYVX01000072">
    <property type="protein sequence ID" value="HJF92505.1"/>
    <property type="molecule type" value="Genomic_DNA"/>
</dbReference>
<dbReference type="Pfam" id="PF03806">
    <property type="entry name" value="ABG_transport"/>
    <property type="match status" value="2"/>
</dbReference>
<keyword evidence="1" id="KW-1133">Transmembrane helix</keyword>
<dbReference type="Proteomes" id="UP000717835">
    <property type="component" value="Unassembled WGS sequence"/>
</dbReference>
<reference evidence="2" key="1">
    <citation type="journal article" date="2021" name="PeerJ">
        <title>Extensive microbial diversity within the chicken gut microbiome revealed by metagenomics and culture.</title>
        <authorList>
            <person name="Gilroy R."/>
            <person name="Ravi A."/>
            <person name="Getino M."/>
            <person name="Pursley I."/>
            <person name="Horton D.L."/>
            <person name="Alikhan N.F."/>
            <person name="Baker D."/>
            <person name="Gharbi K."/>
            <person name="Hall N."/>
            <person name="Watson M."/>
            <person name="Adriaenssens E.M."/>
            <person name="Foster-Nyarko E."/>
            <person name="Jarju S."/>
            <person name="Secka A."/>
            <person name="Antonio M."/>
            <person name="Oren A."/>
            <person name="Chaudhuri R.R."/>
            <person name="La Ragione R."/>
            <person name="Hildebrand F."/>
            <person name="Pallen M.J."/>
        </authorList>
    </citation>
    <scope>NUCLEOTIDE SEQUENCE</scope>
    <source>
        <strain evidence="2">CHK55-1828</strain>
    </source>
</reference>
<sequence length="267" mass="29465">MKSRHTFWHPATLFFALTCLVVLLSWILEVYGVQAVCADTGEVFHLRSLLSPEGIRWMLRHVVSNFMEFPPLGPVLMVLAGVGILMHSGLADACLRRWSWLGRGVGRMSSGGGRSLSRKERRALQSACVAGGIYVAILLFATFSPWAILRSINGGLSRSPFLEGLPFLFAAGLALMGLFYGFISGRYRRDADVADGLAHLGRLVVLCLTVGFFASQMFACVDYSHLGDCLRVWTSFMGDGGQHFVALFLSYVPFLLAWGYYLHRSKG</sequence>
<feature type="transmembrane region" description="Helical" evidence="1">
    <location>
        <begin position="75"/>
        <end position="95"/>
    </location>
</feature>
<feature type="transmembrane region" description="Helical" evidence="1">
    <location>
        <begin position="203"/>
        <end position="224"/>
    </location>
</feature>
<organism evidence="2 3">
    <name type="scientific">Mediterranea massiliensis</name>
    <dbReference type="NCBI Taxonomy" id="1841865"/>
    <lineage>
        <taxon>Bacteria</taxon>
        <taxon>Pseudomonadati</taxon>
        <taxon>Bacteroidota</taxon>
        <taxon>Bacteroidia</taxon>
        <taxon>Bacteroidales</taxon>
        <taxon>Bacteroidaceae</taxon>
        <taxon>Mediterranea</taxon>
    </lineage>
</organism>
<keyword evidence="1" id="KW-0812">Transmembrane</keyword>
<name>A0A921HX23_9BACT</name>
<dbReference type="RefSeq" id="WP_276828138.1">
    <property type="nucleotide sequence ID" value="NZ_CALUIP010000062.1"/>
</dbReference>
<accession>A0A921HX23</accession>
<dbReference type="PANTHER" id="PTHR30282:SF0">
    <property type="entry name" value="P-AMINOBENZOYL-GLUTAMATE TRANSPORT PROTEIN"/>
    <property type="match status" value="1"/>
</dbReference>
<gene>
    <name evidence="2" type="ORF">K8W02_08995</name>
</gene>
<evidence type="ECO:0000313" key="2">
    <source>
        <dbReference type="EMBL" id="HJF92505.1"/>
    </source>
</evidence>
<feature type="transmembrane region" description="Helical" evidence="1">
    <location>
        <begin position="244"/>
        <end position="262"/>
    </location>
</feature>
<feature type="transmembrane region" description="Helical" evidence="1">
    <location>
        <begin position="164"/>
        <end position="183"/>
    </location>
</feature>
<dbReference type="GO" id="GO:0015558">
    <property type="term" value="F:secondary active p-aminobenzoyl-glutamate transmembrane transporter activity"/>
    <property type="evidence" value="ECO:0007669"/>
    <property type="project" value="InterPro"/>
</dbReference>
<protein>
    <submittedName>
        <fullName evidence="2">AbgT family transporter</fullName>
    </submittedName>
</protein>
<feature type="transmembrane region" description="Helical" evidence="1">
    <location>
        <begin position="123"/>
        <end position="144"/>
    </location>
</feature>
<evidence type="ECO:0000256" key="1">
    <source>
        <dbReference type="SAM" id="Phobius"/>
    </source>
</evidence>
<proteinExistence type="predicted"/>
<evidence type="ECO:0000313" key="3">
    <source>
        <dbReference type="Proteomes" id="UP000717835"/>
    </source>
</evidence>
<dbReference type="GO" id="GO:1902604">
    <property type="term" value="P:p-aminobenzoyl-glutamate transmembrane transport"/>
    <property type="evidence" value="ECO:0007669"/>
    <property type="project" value="InterPro"/>
</dbReference>
<dbReference type="InterPro" id="IPR004697">
    <property type="entry name" value="AbgT"/>
</dbReference>
<reference evidence="2" key="2">
    <citation type="submission" date="2021-09" db="EMBL/GenBank/DDBJ databases">
        <authorList>
            <person name="Gilroy R."/>
        </authorList>
    </citation>
    <scope>NUCLEOTIDE SEQUENCE</scope>
    <source>
        <strain evidence="2">CHK55-1828</strain>
    </source>
</reference>
<dbReference type="PANTHER" id="PTHR30282">
    <property type="entry name" value="P-AMINOBENZOYL GLUTAMATE TRANSPORTER"/>
    <property type="match status" value="1"/>
</dbReference>